<comment type="similarity">
    <text evidence="4 8">Belongs to the glycosyltransferase 1 family. Bacterial/plant glycogen synthase subfamily.</text>
</comment>
<gene>
    <name evidence="8 11" type="primary">glgA</name>
    <name evidence="11" type="ORF">KDW03_08030</name>
</gene>
<evidence type="ECO:0000256" key="6">
    <source>
        <dbReference type="ARBA" id="ARBA00022679"/>
    </source>
</evidence>
<feature type="domain" description="Glycosyl transferase family 1" evidence="9">
    <location>
        <begin position="307"/>
        <end position="454"/>
    </location>
</feature>
<dbReference type="GO" id="GO:0009011">
    <property type="term" value="F:alpha-1,4-glucan glucosyltransferase (ADP-glucose donor) activity"/>
    <property type="evidence" value="ECO:0007669"/>
    <property type="project" value="UniProtKB-UniRule"/>
</dbReference>
<dbReference type="InterPro" id="IPR011835">
    <property type="entry name" value="GS/SS"/>
</dbReference>
<evidence type="ECO:0000313" key="11">
    <source>
        <dbReference type="EMBL" id="URA09435.1"/>
    </source>
</evidence>
<evidence type="ECO:0000256" key="5">
    <source>
        <dbReference type="ARBA" id="ARBA00022676"/>
    </source>
</evidence>
<evidence type="ECO:0000259" key="9">
    <source>
        <dbReference type="Pfam" id="PF00534"/>
    </source>
</evidence>
<dbReference type="EMBL" id="CP073355">
    <property type="protein sequence ID" value="URA09435.1"/>
    <property type="molecule type" value="Genomic_DNA"/>
</dbReference>
<dbReference type="Pfam" id="PF00534">
    <property type="entry name" value="Glycos_transf_1"/>
    <property type="match status" value="1"/>
</dbReference>
<keyword evidence="5 8" id="KW-0328">Glycosyltransferase</keyword>
<evidence type="ECO:0000256" key="7">
    <source>
        <dbReference type="ARBA" id="ARBA00023056"/>
    </source>
</evidence>
<sequence length="491" mass="55831">MATFKPHVLLVATEVSPFAKVGGLADVVGALAKEFHSLGKGRISVALPRYNDVDRFLASQNLTIDKREELTISIGHQSITGAIEHFSYKGIDIYLIDQPHYFKRNGIYFDETYKIDYADNLERMTFFTKFVFEALKAIDLKVDIIHAHDWQCGLFPFYLKSLYKMDGFYKNTKSVFTIHNLSYQGIFSVEQYGILGVDWKYFTINGLEFYGHINLLKAGINFADMITVVSETYAKEIQSPEFGNGLEGIIREKATSGQLIGIMNGVDYEEWNPENDIYLPIKYNSKNLDQKKNLKLAYLKEKGIADPDPNRPLLGMVSRLVDQKGLDILLDIIPALMEQGIYLTILGQGKEEYEIKLKDFARHYHPNMMVSITFDIAESHKIIASSDMLLVPSRFEPAGLTQLYAMSYGTIPIVRKTGGLADSVTHGKTGFVFEPYTPEALLSIVSQAIATYKQNRSAWEKLMHNAMKEDFGWRKSALKYIEIYKQLMQTQ</sequence>
<reference evidence="11" key="2">
    <citation type="submission" date="2022-06" db="EMBL/GenBank/DDBJ databases">
        <title>Thermospira aquatica gen. nov., sp. nov.</title>
        <authorList>
            <person name="Ben Ali Gam Z."/>
            <person name="Labat M."/>
        </authorList>
    </citation>
    <scope>NUCLEOTIDE SEQUENCE</scope>
    <source>
        <strain evidence="11">F1F22</strain>
    </source>
</reference>
<feature type="domain" description="Starch synthase catalytic" evidence="10">
    <location>
        <begin position="7"/>
        <end position="252"/>
    </location>
</feature>
<organism evidence="11 12">
    <name type="scientific">Thermospira aquatica</name>
    <dbReference type="NCBI Taxonomy" id="2828656"/>
    <lineage>
        <taxon>Bacteria</taxon>
        <taxon>Pseudomonadati</taxon>
        <taxon>Spirochaetota</taxon>
        <taxon>Spirochaetia</taxon>
        <taxon>Brevinematales</taxon>
        <taxon>Thermospiraceae</taxon>
        <taxon>Thermospira</taxon>
    </lineage>
</organism>
<comment type="catalytic activity">
    <reaction evidence="1 8">
        <text>[(1-&gt;4)-alpha-D-glucosyl](n) + ADP-alpha-D-glucose = [(1-&gt;4)-alpha-D-glucosyl](n+1) + ADP + H(+)</text>
        <dbReference type="Rhea" id="RHEA:18189"/>
        <dbReference type="Rhea" id="RHEA-COMP:9584"/>
        <dbReference type="Rhea" id="RHEA-COMP:9587"/>
        <dbReference type="ChEBI" id="CHEBI:15378"/>
        <dbReference type="ChEBI" id="CHEBI:15444"/>
        <dbReference type="ChEBI" id="CHEBI:57498"/>
        <dbReference type="ChEBI" id="CHEBI:456216"/>
        <dbReference type="EC" id="2.4.1.21"/>
    </reaction>
</comment>
<keyword evidence="6 8" id="KW-0808">Transferase</keyword>
<accession>A0AAX3BBF3</accession>
<evidence type="ECO:0000256" key="4">
    <source>
        <dbReference type="ARBA" id="ARBA00010281"/>
    </source>
</evidence>
<dbReference type="GO" id="GO:0005978">
    <property type="term" value="P:glycogen biosynthetic process"/>
    <property type="evidence" value="ECO:0007669"/>
    <property type="project" value="UniProtKB-UniRule"/>
</dbReference>
<dbReference type="CDD" id="cd03791">
    <property type="entry name" value="GT5_Glycogen_synthase_DULL1-like"/>
    <property type="match status" value="1"/>
</dbReference>
<keyword evidence="12" id="KW-1185">Reference proteome</keyword>
<evidence type="ECO:0000259" key="10">
    <source>
        <dbReference type="Pfam" id="PF08323"/>
    </source>
</evidence>
<evidence type="ECO:0000256" key="8">
    <source>
        <dbReference type="HAMAP-Rule" id="MF_00484"/>
    </source>
</evidence>
<reference evidence="11" key="1">
    <citation type="submission" date="2021-04" db="EMBL/GenBank/DDBJ databases">
        <authorList>
            <person name="Postec A."/>
        </authorList>
    </citation>
    <scope>NUCLEOTIDE SEQUENCE</scope>
    <source>
        <strain evidence="11">F1F22</strain>
    </source>
</reference>
<dbReference type="AlphaFoldDB" id="A0AAX3BBF3"/>
<evidence type="ECO:0000256" key="2">
    <source>
        <dbReference type="ARBA" id="ARBA00002764"/>
    </source>
</evidence>
<evidence type="ECO:0000256" key="3">
    <source>
        <dbReference type="ARBA" id="ARBA00004964"/>
    </source>
</evidence>
<dbReference type="EC" id="2.4.1.21" evidence="8"/>
<name>A0AAX3BBF3_9SPIR</name>
<proteinExistence type="inferred from homology"/>
<dbReference type="GO" id="GO:0004373">
    <property type="term" value="F:alpha-1,4-glucan glucosyltransferase (UDP-glucose donor) activity"/>
    <property type="evidence" value="ECO:0007669"/>
    <property type="project" value="InterPro"/>
</dbReference>
<feature type="binding site" evidence="8">
    <location>
        <position position="20"/>
    </location>
    <ligand>
        <name>ADP-alpha-D-glucose</name>
        <dbReference type="ChEBI" id="CHEBI:57498"/>
    </ligand>
</feature>
<protein>
    <recommendedName>
        <fullName evidence="8">Glycogen synthase</fullName>
        <ecNumber evidence="8">2.4.1.21</ecNumber>
    </recommendedName>
    <alternativeName>
        <fullName evidence="8">Starch [bacterial glycogen] synthase</fullName>
    </alternativeName>
</protein>
<keyword evidence="7 8" id="KW-0320">Glycogen biosynthesis</keyword>
<evidence type="ECO:0000256" key="1">
    <source>
        <dbReference type="ARBA" id="ARBA00001478"/>
    </source>
</evidence>
<dbReference type="RefSeq" id="WP_271434565.1">
    <property type="nucleotide sequence ID" value="NZ_CP073355.1"/>
</dbReference>
<dbReference type="Pfam" id="PF08323">
    <property type="entry name" value="Glyco_transf_5"/>
    <property type="match status" value="1"/>
</dbReference>
<dbReference type="PANTHER" id="PTHR45825:SF11">
    <property type="entry name" value="ALPHA AMYLASE DOMAIN-CONTAINING PROTEIN"/>
    <property type="match status" value="1"/>
</dbReference>
<comment type="pathway">
    <text evidence="3 8">Glycan biosynthesis; glycogen biosynthesis.</text>
</comment>
<dbReference type="Proteomes" id="UP001056539">
    <property type="component" value="Chromosome"/>
</dbReference>
<evidence type="ECO:0000313" key="12">
    <source>
        <dbReference type="Proteomes" id="UP001056539"/>
    </source>
</evidence>
<dbReference type="NCBIfam" id="NF001899">
    <property type="entry name" value="PRK00654.1-2"/>
    <property type="match status" value="1"/>
</dbReference>
<dbReference type="InterPro" id="IPR013534">
    <property type="entry name" value="Starch_synth_cat_dom"/>
</dbReference>
<dbReference type="NCBIfam" id="TIGR02095">
    <property type="entry name" value="glgA"/>
    <property type="match status" value="1"/>
</dbReference>
<dbReference type="PANTHER" id="PTHR45825">
    <property type="entry name" value="GRANULE-BOUND STARCH SYNTHASE 1, CHLOROPLASTIC/AMYLOPLASTIC"/>
    <property type="match status" value="1"/>
</dbReference>
<dbReference type="Gene3D" id="3.40.50.2000">
    <property type="entry name" value="Glycogen Phosphorylase B"/>
    <property type="match status" value="2"/>
</dbReference>
<dbReference type="SUPFAM" id="SSF53756">
    <property type="entry name" value="UDP-Glycosyltransferase/glycogen phosphorylase"/>
    <property type="match status" value="1"/>
</dbReference>
<dbReference type="InterPro" id="IPR001296">
    <property type="entry name" value="Glyco_trans_1"/>
</dbReference>
<comment type="function">
    <text evidence="2 8">Synthesizes alpha-1,4-glucan chains using ADP-glucose.</text>
</comment>
<dbReference type="KEGG" id="taqu:KDW03_08030"/>
<dbReference type="HAMAP" id="MF_00484">
    <property type="entry name" value="Glycogen_synth"/>
    <property type="match status" value="1"/>
</dbReference>